<dbReference type="PANTHER" id="PTHR15681">
    <property type="entry name" value="MAD2L1-BINDING PROTEIN"/>
    <property type="match status" value="1"/>
</dbReference>
<dbReference type="Gene3D" id="3.30.900.20">
    <property type="match status" value="1"/>
</dbReference>
<evidence type="ECO:0000313" key="2">
    <source>
        <dbReference type="RefSeq" id="XP_065676011.1"/>
    </source>
</evidence>
<accession>A0ABM4DN66</accession>
<organism evidence="1 2">
    <name type="scientific">Hydra vulgaris</name>
    <name type="common">Hydra</name>
    <name type="synonym">Hydra attenuata</name>
    <dbReference type="NCBI Taxonomy" id="6087"/>
    <lineage>
        <taxon>Eukaryota</taxon>
        <taxon>Metazoa</taxon>
        <taxon>Cnidaria</taxon>
        <taxon>Hydrozoa</taxon>
        <taxon>Hydroidolina</taxon>
        <taxon>Anthoathecata</taxon>
        <taxon>Aplanulata</taxon>
        <taxon>Hydridae</taxon>
        <taxon>Hydra</taxon>
    </lineage>
</organism>
<name>A0ABM4DN66_HYDVU</name>
<dbReference type="Proteomes" id="UP001652625">
    <property type="component" value="Chromosome 15"/>
</dbReference>
<dbReference type="InterPro" id="IPR009511">
    <property type="entry name" value="MAD1/Cdc20-bound-Mad2-bd"/>
</dbReference>
<gene>
    <name evidence="2" type="primary">LOC100204688</name>
</gene>
<sequence length="259" mass="30151">MDTKLKRNKQFKSICFTHNFEKNICRDVFVVALNELLKHILFIRYQIPQPLISIQKEILDEEKLSESRDKISRNPNYKRWLQKSCFVKGFLEITSSLTKVIRSEINKVVFIFGSTVISPKEAIVIHIDDVVFDDAEKENIPMEDTATLVSATCRRLLQDVVTSDQFHNLKELNYRLPSRGVVHNIYLKSSMTEKINLPLDTVQNISDKKVSTSESIEIDLRNVFNDLAIRERFEGYWYQANISLRGFKDKSLSNGTDWI</sequence>
<proteinExistence type="predicted"/>
<dbReference type="InterPro" id="IPR053729">
    <property type="entry name" value="MAD2L1BP_domain_sf"/>
</dbReference>
<dbReference type="RefSeq" id="XP_065676011.1">
    <property type="nucleotide sequence ID" value="XM_065819939.1"/>
</dbReference>
<dbReference type="PANTHER" id="PTHR15681:SF1">
    <property type="entry name" value="MAD2L1-BINDING PROTEIN"/>
    <property type="match status" value="1"/>
</dbReference>
<reference evidence="2" key="1">
    <citation type="submission" date="2025-08" db="UniProtKB">
        <authorList>
            <consortium name="RefSeq"/>
        </authorList>
    </citation>
    <scope>IDENTIFICATION</scope>
</reference>
<evidence type="ECO:0000313" key="1">
    <source>
        <dbReference type="Proteomes" id="UP001652625"/>
    </source>
</evidence>
<keyword evidence="1" id="KW-1185">Reference proteome</keyword>
<dbReference type="GeneID" id="100204688"/>
<protein>
    <submittedName>
        <fullName evidence="2">Uncharacterized protein LOC100204688</fullName>
    </submittedName>
</protein>